<keyword evidence="4" id="KW-0560">Oxidoreductase</keyword>
<evidence type="ECO:0000256" key="1">
    <source>
        <dbReference type="ARBA" id="ARBA00007992"/>
    </source>
</evidence>
<accession>A0AAD4I1N2</accession>
<reference evidence="7" key="1">
    <citation type="submission" date="2023-02" db="EMBL/GenBank/DDBJ databases">
        <authorList>
            <person name="Palmer J.M."/>
        </authorList>
    </citation>
    <scope>NUCLEOTIDE SEQUENCE</scope>
    <source>
        <strain evidence="7">FW57</strain>
    </source>
</reference>
<proteinExistence type="inferred from homology"/>
<keyword evidence="8" id="KW-1185">Reference proteome</keyword>
<dbReference type="Gene3D" id="3.50.50.60">
    <property type="entry name" value="FAD/NAD(P)-binding domain"/>
    <property type="match status" value="1"/>
</dbReference>
<evidence type="ECO:0000256" key="3">
    <source>
        <dbReference type="ARBA" id="ARBA00022827"/>
    </source>
</evidence>
<dbReference type="EMBL" id="JAHCVI010000001">
    <property type="protein sequence ID" value="KAG7291361.1"/>
    <property type="molecule type" value="Genomic_DNA"/>
</dbReference>
<feature type="domain" description="FAD-binding" evidence="6">
    <location>
        <begin position="6"/>
        <end position="216"/>
    </location>
</feature>
<dbReference type="Proteomes" id="UP001197093">
    <property type="component" value="Unassembled WGS sequence"/>
</dbReference>
<keyword evidence="5" id="KW-0503">Monooxygenase</keyword>
<comment type="caution">
    <text evidence="7">The sequence shown here is derived from an EMBL/GenBank/DDBJ whole genome shotgun (WGS) entry which is preliminary data.</text>
</comment>
<keyword evidence="3" id="KW-0274">FAD</keyword>
<evidence type="ECO:0000256" key="5">
    <source>
        <dbReference type="ARBA" id="ARBA00023033"/>
    </source>
</evidence>
<dbReference type="PANTHER" id="PTHR13789:SF215">
    <property type="entry name" value="FAD-BINDING DOMAIN-CONTAINING PROTEIN-RELATED"/>
    <property type="match status" value="1"/>
</dbReference>
<dbReference type="PANTHER" id="PTHR13789">
    <property type="entry name" value="MONOOXYGENASE"/>
    <property type="match status" value="1"/>
</dbReference>
<dbReference type="GO" id="GO:0071949">
    <property type="term" value="F:FAD binding"/>
    <property type="evidence" value="ECO:0007669"/>
    <property type="project" value="InterPro"/>
</dbReference>
<evidence type="ECO:0000256" key="4">
    <source>
        <dbReference type="ARBA" id="ARBA00023002"/>
    </source>
</evidence>
<dbReference type="InterPro" id="IPR036188">
    <property type="entry name" value="FAD/NAD-bd_sf"/>
</dbReference>
<gene>
    <name evidence="7" type="ORF">NEMBOFW57_001376</name>
</gene>
<dbReference type="InterPro" id="IPR050493">
    <property type="entry name" value="FAD-dep_Monooxygenase_BioMet"/>
</dbReference>
<dbReference type="PRINTS" id="PR00420">
    <property type="entry name" value="RNGMNOXGNASE"/>
</dbReference>
<organism evidence="7 8">
    <name type="scientific">Staphylotrichum longicolle</name>
    <dbReference type="NCBI Taxonomy" id="669026"/>
    <lineage>
        <taxon>Eukaryota</taxon>
        <taxon>Fungi</taxon>
        <taxon>Dikarya</taxon>
        <taxon>Ascomycota</taxon>
        <taxon>Pezizomycotina</taxon>
        <taxon>Sordariomycetes</taxon>
        <taxon>Sordariomycetidae</taxon>
        <taxon>Sordariales</taxon>
        <taxon>Chaetomiaceae</taxon>
        <taxon>Staphylotrichum</taxon>
    </lineage>
</organism>
<dbReference type="SUPFAM" id="SSF51905">
    <property type="entry name" value="FAD/NAD(P)-binding domain"/>
    <property type="match status" value="1"/>
</dbReference>
<name>A0AAD4I1N2_9PEZI</name>
<evidence type="ECO:0000259" key="6">
    <source>
        <dbReference type="Pfam" id="PF01494"/>
    </source>
</evidence>
<dbReference type="SUPFAM" id="SSF54373">
    <property type="entry name" value="FAD-linked reductases, C-terminal domain"/>
    <property type="match status" value="1"/>
</dbReference>
<sequence length="289" mass="32566">MGDGRSVVKDLIIIADGAHSRLISEVAGYSSRACRAGRSQYRWLVSMDDVMDEADLRAIYSSDRPGFKAWVDPENDTFWMTYRCRGGKFLNIVVGHDTKLSHDEQGRWNSPVSSAQVLATVEGFHDSLKKMVLMPSEDGIHYHHQYTRPPLTSFVRGRTLAMGDAAHVMKPTHAAGAGISIESAAALEVLFRSVEFRNERAMQQRLQMFDKLRIPRCNLTMLASSGRRWLQMPGMEAKIRRFYSGPLPPPHAPPYSKECREVLFHHDEYQAAEKLLAQDYLPESTPTGA</sequence>
<evidence type="ECO:0000313" key="8">
    <source>
        <dbReference type="Proteomes" id="UP001197093"/>
    </source>
</evidence>
<dbReference type="Pfam" id="PF01494">
    <property type="entry name" value="FAD_binding_3"/>
    <property type="match status" value="1"/>
</dbReference>
<comment type="similarity">
    <text evidence="1">Belongs to the paxM FAD-dependent monooxygenase family.</text>
</comment>
<dbReference type="AlphaFoldDB" id="A0AAD4I1N2"/>
<dbReference type="GO" id="GO:0004497">
    <property type="term" value="F:monooxygenase activity"/>
    <property type="evidence" value="ECO:0007669"/>
    <property type="project" value="UniProtKB-KW"/>
</dbReference>
<keyword evidence="2" id="KW-0285">Flavoprotein</keyword>
<protein>
    <recommendedName>
        <fullName evidence="6">FAD-binding domain-containing protein</fullName>
    </recommendedName>
</protein>
<evidence type="ECO:0000313" key="7">
    <source>
        <dbReference type="EMBL" id="KAG7291361.1"/>
    </source>
</evidence>
<dbReference type="InterPro" id="IPR002938">
    <property type="entry name" value="FAD-bd"/>
</dbReference>
<evidence type="ECO:0000256" key="2">
    <source>
        <dbReference type="ARBA" id="ARBA00022630"/>
    </source>
</evidence>